<dbReference type="AlphaFoldDB" id="F7WCD7"/>
<dbReference type="VEuPathDB" id="FungiDB:SMAC_09533"/>
<keyword evidence="3" id="KW-1185">Reference proteome</keyword>
<dbReference type="Proteomes" id="UP000001881">
    <property type="component" value="Unassembled WGS sequence"/>
</dbReference>
<dbReference type="HOGENOM" id="CLU_2795583_0_0_1"/>
<evidence type="ECO:0000313" key="3">
    <source>
        <dbReference type="Proteomes" id="UP000001881"/>
    </source>
</evidence>
<feature type="compositionally biased region" description="Pro residues" evidence="1">
    <location>
        <begin position="56"/>
        <end position="68"/>
    </location>
</feature>
<sequence length="68" mass="7808">MRERYEGKKLIVARDKLDLPVEMIVVRKRSRSSKRRRVELYSSNRPAGDTISPTRVPVPPQPPPGRAI</sequence>
<reference evidence="2 3" key="1">
    <citation type="journal article" date="2010" name="PLoS Genet.">
        <title>De novo assembly of a 40 Mb eukaryotic genome from short sequence reads: Sordaria macrospora, a model organism for fungal morphogenesis.</title>
        <authorList>
            <person name="Nowrousian M."/>
            <person name="Stajich J."/>
            <person name="Chu M."/>
            <person name="Engh I."/>
            <person name="Espagne E."/>
            <person name="Halliday K."/>
            <person name="Kamerewerd J."/>
            <person name="Kempken F."/>
            <person name="Knab B."/>
            <person name="Kuo H.C."/>
            <person name="Osiewacz H.D."/>
            <person name="Poeggeler S."/>
            <person name="Read N."/>
            <person name="Seiler S."/>
            <person name="Smith K."/>
            <person name="Zickler D."/>
            <person name="Kueck U."/>
            <person name="Freitag M."/>
        </authorList>
    </citation>
    <scope>NUCLEOTIDE SEQUENCE [LARGE SCALE GENOMIC DNA]</scope>
    <source>
        <strain evidence="3">ATCC MYA-333 / DSM 997 / K(L3346) / K-hell</strain>
        <tissue evidence="2">Mycelium</tissue>
    </source>
</reference>
<proteinExistence type="predicted"/>
<protein>
    <submittedName>
        <fullName evidence="2">WGS project CABT00000000 data, contig 2.123</fullName>
    </submittedName>
</protein>
<accession>F7WCD7</accession>
<dbReference type="InParanoid" id="F7WCD7"/>
<dbReference type="EMBL" id="CABT02000123">
    <property type="protein sequence ID" value="CCC05598.1"/>
    <property type="molecule type" value="Genomic_DNA"/>
</dbReference>
<gene>
    <name evidence="2" type="ORF">SMAC_09533</name>
</gene>
<evidence type="ECO:0000256" key="1">
    <source>
        <dbReference type="SAM" id="MobiDB-lite"/>
    </source>
</evidence>
<name>F7WCD7_SORMK</name>
<organism evidence="2 3">
    <name type="scientific">Sordaria macrospora (strain ATCC MYA-333 / DSM 997 / K(L3346) / K-hell)</name>
    <dbReference type="NCBI Taxonomy" id="771870"/>
    <lineage>
        <taxon>Eukaryota</taxon>
        <taxon>Fungi</taxon>
        <taxon>Dikarya</taxon>
        <taxon>Ascomycota</taxon>
        <taxon>Pezizomycotina</taxon>
        <taxon>Sordariomycetes</taxon>
        <taxon>Sordariomycetidae</taxon>
        <taxon>Sordariales</taxon>
        <taxon>Sordariaceae</taxon>
        <taxon>Sordaria</taxon>
    </lineage>
</organism>
<evidence type="ECO:0000313" key="2">
    <source>
        <dbReference type="EMBL" id="CCC05598.1"/>
    </source>
</evidence>
<feature type="region of interest" description="Disordered" evidence="1">
    <location>
        <begin position="31"/>
        <end position="68"/>
    </location>
</feature>
<comment type="caution">
    <text evidence="2">The sequence shown here is derived from an EMBL/GenBank/DDBJ whole genome shotgun (WGS) entry which is preliminary data.</text>
</comment>